<dbReference type="EC" id="2.4.-.-" evidence="10"/>
<evidence type="ECO:0000256" key="8">
    <source>
        <dbReference type="SAM" id="Phobius"/>
    </source>
</evidence>
<name>A0ABV4UAR9_9BACT</name>
<dbReference type="Proteomes" id="UP001575105">
    <property type="component" value="Unassembled WGS sequence"/>
</dbReference>
<keyword evidence="6 8" id="KW-1133">Transmembrane helix</keyword>
<evidence type="ECO:0000259" key="9">
    <source>
        <dbReference type="Pfam" id="PF13231"/>
    </source>
</evidence>
<organism evidence="10 11">
    <name type="scientific">Natronomicrosphaera hydrolytica</name>
    <dbReference type="NCBI Taxonomy" id="3242702"/>
    <lineage>
        <taxon>Bacteria</taxon>
        <taxon>Pseudomonadati</taxon>
        <taxon>Planctomycetota</taxon>
        <taxon>Phycisphaerae</taxon>
        <taxon>Phycisphaerales</taxon>
        <taxon>Phycisphaeraceae</taxon>
        <taxon>Natronomicrosphaera</taxon>
    </lineage>
</organism>
<proteinExistence type="predicted"/>
<sequence>MLDRARLRTLEPPAWALWGVLMIGLLTKWTRSPLAWVVVLVALATLADLWVLSGRWMYVRGYEVEWIARGLAGGHGFSFPGNHQWLFAHETGDPEQYFATAWQAPLYPAWVALWLRLLGEGGLLVVMVGQVLAVRATCVLVYVLGRRLFTPTVGLAGAAVLTLLPHSHVMGTGQVGSAAAAGLLVTLSALMGLWCMDRPSVRRAAVWGALLGVTALVYAGTQLLAPAAAVVLLWRGWGGGRAGERGDGDRSRWAWRPAFALAAATVLVVSPWTLRNYATFGELVPVRNGLGQIVHMGNPMVVQTYRPGVRFTDAPTAAPPWRAASLAEALDRVRRDEQARAELTAHARAVVEQEAPPEYATMNEAQRDALYTAQSKRFMLSYPLLTAELSVRKLTGFFWSNWRLPGAVMVLALAGLLLVRWDARVWLMVAWVAVFALPYAVTFPWFYRYRYPVEPLVAVFAGVAVVAAVWGVAAWTAAALDRLEGERAARPTTAVPGRLSASSRRA</sequence>
<gene>
    <name evidence="10" type="ORF">ACERK3_15505</name>
</gene>
<feature type="transmembrane region" description="Helical" evidence="8">
    <location>
        <begin position="402"/>
        <end position="419"/>
    </location>
</feature>
<feature type="transmembrane region" description="Helical" evidence="8">
    <location>
        <begin position="176"/>
        <end position="194"/>
    </location>
</feature>
<evidence type="ECO:0000256" key="2">
    <source>
        <dbReference type="ARBA" id="ARBA00022475"/>
    </source>
</evidence>
<protein>
    <submittedName>
        <fullName evidence="10">Glycosyltransferase family 39 protein</fullName>
        <ecNumber evidence="10">2.4.-.-</ecNumber>
    </submittedName>
</protein>
<keyword evidence="2" id="KW-1003">Cell membrane</keyword>
<keyword evidence="3 10" id="KW-0328">Glycosyltransferase</keyword>
<evidence type="ECO:0000313" key="10">
    <source>
        <dbReference type="EMBL" id="MFA9479694.1"/>
    </source>
</evidence>
<dbReference type="Pfam" id="PF13231">
    <property type="entry name" value="PMT_2"/>
    <property type="match status" value="1"/>
</dbReference>
<feature type="transmembrane region" description="Helical" evidence="8">
    <location>
        <begin position="35"/>
        <end position="52"/>
    </location>
</feature>
<evidence type="ECO:0000256" key="4">
    <source>
        <dbReference type="ARBA" id="ARBA00022679"/>
    </source>
</evidence>
<dbReference type="GO" id="GO:0016757">
    <property type="term" value="F:glycosyltransferase activity"/>
    <property type="evidence" value="ECO:0007669"/>
    <property type="project" value="UniProtKB-KW"/>
</dbReference>
<feature type="domain" description="Glycosyltransferase RgtA/B/C/D-like" evidence="9">
    <location>
        <begin position="104"/>
        <end position="238"/>
    </location>
</feature>
<accession>A0ABV4UAR9</accession>
<dbReference type="RefSeq" id="WP_425346618.1">
    <property type="nucleotide sequence ID" value="NZ_JBGUBD010000011.1"/>
</dbReference>
<evidence type="ECO:0000256" key="5">
    <source>
        <dbReference type="ARBA" id="ARBA00022692"/>
    </source>
</evidence>
<reference evidence="10 11" key="1">
    <citation type="submission" date="2024-08" db="EMBL/GenBank/DDBJ databases">
        <title>Whole-genome sequencing of halo(alkali)philic microorganisms from hypersaline lakes.</title>
        <authorList>
            <person name="Sorokin D.Y."/>
            <person name="Merkel A.Y."/>
            <person name="Messina E."/>
            <person name="Yakimov M."/>
        </authorList>
    </citation>
    <scope>NUCLEOTIDE SEQUENCE [LARGE SCALE GENOMIC DNA]</scope>
    <source>
        <strain evidence="10 11">AB-hyl4</strain>
    </source>
</reference>
<evidence type="ECO:0000256" key="6">
    <source>
        <dbReference type="ARBA" id="ARBA00022989"/>
    </source>
</evidence>
<dbReference type="InterPro" id="IPR038731">
    <property type="entry name" value="RgtA/B/C-like"/>
</dbReference>
<evidence type="ECO:0000256" key="7">
    <source>
        <dbReference type="ARBA" id="ARBA00023136"/>
    </source>
</evidence>
<feature type="transmembrane region" description="Helical" evidence="8">
    <location>
        <begin position="123"/>
        <end position="142"/>
    </location>
</feature>
<evidence type="ECO:0000313" key="11">
    <source>
        <dbReference type="Proteomes" id="UP001575105"/>
    </source>
</evidence>
<feature type="transmembrane region" description="Helical" evidence="8">
    <location>
        <begin position="426"/>
        <end position="447"/>
    </location>
</feature>
<dbReference type="PANTHER" id="PTHR33908:SF11">
    <property type="entry name" value="MEMBRANE PROTEIN"/>
    <property type="match status" value="1"/>
</dbReference>
<keyword evidence="5 8" id="KW-0812">Transmembrane</keyword>
<keyword evidence="11" id="KW-1185">Reference proteome</keyword>
<feature type="transmembrane region" description="Helical" evidence="8">
    <location>
        <begin position="254"/>
        <end position="274"/>
    </location>
</feature>
<feature type="transmembrane region" description="Helical" evidence="8">
    <location>
        <begin position="206"/>
        <end position="234"/>
    </location>
</feature>
<dbReference type="InterPro" id="IPR050297">
    <property type="entry name" value="LipidA_mod_glycosyltrf_83"/>
</dbReference>
<keyword evidence="7 8" id="KW-0472">Membrane</keyword>
<dbReference type="PANTHER" id="PTHR33908">
    <property type="entry name" value="MANNOSYLTRANSFERASE YKCB-RELATED"/>
    <property type="match status" value="1"/>
</dbReference>
<feature type="transmembrane region" description="Helical" evidence="8">
    <location>
        <begin position="459"/>
        <end position="480"/>
    </location>
</feature>
<comment type="subcellular location">
    <subcellularLocation>
        <location evidence="1">Cell membrane</location>
        <topology evidence="1">Multi-pass membrane protein</topology>
    </subcellularLocation>
</comment>
<comment type="caution">
    <text evidence="10">The sequence shown here is derived from an EMBL/GenBank/DDBJ whole genome shotgun (WGS) entry which is preliminary data.</text>
</comment>
<evidence type="ECO:0000256" key="1">
    <source>
        <dbReference type="ARBA" id="ARBA00004651"/>
    </source>
</evidence>
<evidence type="ECO:0000256" key="3">
    <source>
        <dbReference type="ARBA" id="ARBA00022676"/>
    </source>
</evidence>
<feature type="transmembrane region" description="Helical" evidence="8">
    <location>
        <begin position="148"/>
        <end position="164"/>
    </location>
</feature>
<dbReference type="EMBL" id="JBGUBD010000011">
    <property type="protein sequence ID" value="MFA9479694.1"/>
    <property type="molecule type" value="Genomic_DNA"/>
</dbReference>
<keyword evidence="4 10" id="KW-0808">Transferase</keyword>